<dbReference type="EMBL" id="AVPS01000001">
    <property type="protein sequence ID" value="KGM52972.1"/>
    <property type="molecule type" value="Genomic_DNA"/>
</dbReference>
<dbReference type="RefSeq" id="WP_036191896.1">
    <property type="nucleotide sequence ID" value="NZ_AVPS01000001.1"/>
</dbReference>
<dbReference type="Proteomes" id="UP000030017">
    <property type="component" value="Unassembled WGS sequence"/>
</dbReference>
<evidence type="ECO:0008006" key="4">
    <source>
        <dbReference type="Google" id="ProtNLM"/>
    </source>
</evidence>
<sequence length="192" mass="20177">MSLWTTQQHEWLQALGHPVLLLAGDPALVEPAAAPTAEPDPAQTPSAAHSARDAAPRAGSPPASPDPAAPRRADEQTASVSPARPPRQAPVANPVEVAPSTGAAVPRPPTDVAAKKAALEEARRAGQRARPPEPVPVDPLLAAVLRVSGRDADQAEEALAMLDIDLDRLRSDPLAKRALWVRLRALRRGRDG</sequence>
<name>A0A0A0EV00_9GAMM</name>
<protein>
    <recommendedName>
        <fullName evidence="4">Alanine acetyltransferase</fullName>
    </recommendedName>
</protein>
<accession>A0A0A0EV00</accession>
<evidence type="ECO:0000313" key="3">
    <source>
        <dbReference type="Proteomes" id="UP000030017"/>
    </source>
</evidence>
<gene>
    <name evidence="2" type="ORF">N792_01730</name>
</gene>
<comment type="caution">
    <text evidence="2">The sequence shown here is derived from an EMBL/GenBank/DDBJ whole genome shotgun (WGS) entry which is preliminary data.</text>
</comment>
<organism evidence="2 3">
    <name type="scientific">Lysobacter concretionis Ko07 = DSM 16239</name>
    <dbReference type="NCBI Taxonomy" id="1122185"/>
    <lineage>
        <taxon>Bacteria</taxon>
        <taxon>Pseudomonadati</taxon>
        <taxon>Pseudomonadota</taxon>
        <taxon>Gammaproteobacteria</taxon>
        <taxon>Lysobacterales</taxon>
        <taxon>Lysobacteraceae</taxon>
        <taxon>Novilysobacter</taxon>
    </lineage>
</organism>
<proteinExistence type="predicted"/>
<feature type="region of interest" description="Disordered" evidence="1">
    <location>
        <begin position="31"/>
        <end position="136"/>
    </location>
</feature>
<feature type="compositionally biased region" description="Low complexity" evidence="1">
    <location>
        <begin position="31"/>
        <end position="49"/>
    </location>
</feature>
<reference evidence="2 3" key="1">
    <citation type="submission" date="2013-08" db="EMBL/GenBank/DDBJ databases">
        <title>Genome sequencing of Lysobacter.</title>
        <authorList>
            <person name="Zhang S."/>
            <person name="Wang G."/>
        </authorList>
    </citation>
    <scope>NUCLEOTIDE SEQUENCE [LARGE SCALE GENOMIC DNA]</scope>
    <source>
        <strain evidence="2 3">Ko07</strain>
    </source>
</reference>
<feature type="compositionally biased region" description="Basic and acidic residues" evidence="1">
    <location>
        <begin position="113"/>
        <end position="124"/>
    </location>
</feature>
<evidence type="ECO:0000313" key="2">
    <source>
        <dbReference type="EMBL" id="KGM52972.1"/>
    </source>
</evidence>
<evidence type="ECO:0000256" key="1">
    <source>
        <dbReference type="SAM" id="MobiDB-lite"/>
    </source>
</evidence>
<dbReference type="AlphaFoldDB" id="A0A0A0EV00"/>
<keyword evidence="3" id="KW-1185">Reference proteome</keyword>
<dbReference type="STRING" id="1122185.N792_01730"/>